<proteinExistence type="predicted"/>
<dbReference type="Pfam" id="PF20153">
    <property type="entry name" value="DUF6535"/>
    <property type="match status" value="1"/>
</dbReference>
<feature type="domain" description="DUF6535" evidence="3">
    <location>
        <begin position="192"/>
        <end position="377"/>
    </location>
</feature>
<name>A0A1X6MNR2_9APHY</name>
<evidence type="ECO:0000313" key="5">
    <source>
        <dbReference type="Proteomes" id="UP000194127"/>
    </source>
</evidence>
<reference evidence="4 5" key="1">
    <citation type="submission" date="2017-04" db="EMBL/GenBank/DDBJ databases">
        <title>Genome Sequence of the Model Brown-Rot Fungus Postia placenta SB12.</title>
        <authorList>
            <consortium name="DOE Joint Genome Institute"/>
            <person name="Gaskell J."/>
            <person name="Kersten P."/>
            <person name="Larrondo L.F."/>
            <person name="Canessa P."/>
            <person name="Martinez D."/>
            <person name="Hibbett D."/>
            <person name="Schmoll M."/>
            <person name="Kubicek C.P."/>
            <person name="Martinez A.T."/>
            <person name="Yadav J."/>
            <person name="Master E."/>
            <person name="Magnuson J.K."/>
            <person name="James T."/>
            <person name="Yaver D."/>
            <person name="Berka R."/>
            <person name="Labutti K."/>
            <person name="Lipzen A."/>
            <person name="Aerts A."/>
            <person name="Barry K."/>
            <person name="Henrissat B."/>
            <person name="Blanchette R."/>
            <person name="Grigoriev I."/>
            <person name="Cullen D."/>
        </authorList>
    </citation>
    <scope>NUCLEOTIDE SEQUENCE [LARGE SCALE GENOMIC DNA]</scope>
    <source>
        <strain evidence="4 5">MAD-698-R-SB12</strain>
    </source>
</reference>
<protein>
    <recommendedName>
        <fullName evidence="3">DUF6535 domain-containing protein</fullName>
    </recommendedName>
</protein>
<feature type="compositionally biased region" description="Polar residues" evidence="1">
    <location>
        <begin position="941"/>
        <end position="959"/>
    </location>
</feature>
<dbReference type="RefSeq" id="XP_024334752.1">
    <property type="nucleotide sequence ID" value="XM_024486919.1"/>
</dbReference>
<keyword evidence="5" id="KW-1185">Reference proteome</keyword>
<dbReference type="AlphaFoldDB" id="A0A1X6MNR2"/>
<feature type="transmembrane region" description="Helical" evidence="2">
    <location>
        <begin position="214"/>
        <end position="236"/>
    </location>
</feature>
<evidence type="ECO:0000259" key="3">
    <source>
        <dbReference type="Pfam" id="PF20153"/>
    </source>
</evidence>
<sequence length="978" mass="110090">MSASSDRTYFNLSPAPSRHQGGLAFPEGGGANEHGPATFPGDIDIEQGPPVLQDAFLRASPAPPLEIIRVSSDRDETSTRRSAVNSPAVRSVGGSDSRDITSLPAIGGKERTTDPPEYMMAHHGYDNAMSKDEKGRRSVPRISDDDEPPEKADPLNYEHDVKKLELGAVQIDKVQSGSQQVDAPISVAEDPWDLCAKHVWEYEKAMVIKWKEDIGNLLVFTGLFLTILTGFIIAFYPMLRPQPPDPTTQVLLIISAQLAMVTASLGQPNLTEQQVSVLTGVGATTHPTPSVLSTGNLWFIAMICSISAAAIAIAVGQWLHHYVDRASSVPRKSVHIWYFRRRGLKEWHMQLIIDALPILLQISMALFLVGLIQLLWTLDDIVAATTTALVALLILPPVFTIFMPTFSPECPYKSRTSWWAFRLLRWLIASTVRCKVSHPRVWSTGVTSMPNRIMQLFGQALMFMIQLCCLPSRMFHVCRKQLPTWIQWYVAAAKVANWREFEEYAVRSQSATEQEENRLLMLAEADEIVMDDTFLTTVVQPCLRENGLPNALPVLYRILEHRAHEIDSHTTPPTLRWHPNDRDAPAIIAMGDLCVDVLSKYPTVHVDNSDDDQKRIMHNLLHLVRAMPATDSARAICKRVAELVQSHGEEWFRWVLNGDIVSRLHELSSGPNTFILEFVARDWLKGLHFSDALVHFNKIFEPQLLLNNDVHVIKAYICIDIFAGIKRTQSHFFDYDGQQMRLLDEIERLLAPIPSTETSVYAQFTELLMKSDVSHKVRAKLAWKIRIYSHKFPPNIKNTRNLLTYLWKIDVDCHTQRVLWTLSTALHFATRLPQGDLTQIRNNVVTALAATAGYFNARQLDSLVGDLMEDGGWFSFYTLLCVCDDLVRTGDNMFAPDIVSALQRCAEQCPAEHVWYEDIQRHMRNTRELSKVQYLPRKDTGQTLVGDTQASPGLASSSHGGAERAGLSYSVLRHHETH</sequence>
<dbReference type="Proteomes" id="UP000194127">
    <property type="component" value="Unassembled WGS sequence"/>
</dbReference>
<feature type="region of interest" description="Disordered" evidence="1">
    <location>
        <begin position="941"/>
        <end position="962"/>
    </location>
</feature>
<evidence type="ECO:0000313" key="4">
    <source>
        <dbReference type="EMBL" id="OSX57958.1"/>
    </source>
</evidence>
<keyword evidence="2" id="KW-1133">Transmembrane helix</keyword>
<feature type="compositionally biased region" description="Polar residues" evidence="1">
    <location>
        <begin position="1"/>
        <end position="11"/>
    </location>
</feature>
<accession>A0A1X6MNR2</accession>
<feature type="transmembrane region" description="Helical" evidence="2">
    <location>
        <begin position="351"/>
        <end position="375"/>
    </location>
</feature>
<organism evidence="4 5">
    <name type="scientific">Postia placenta MAD-698-R-SB12</name>
    <dbReference type="NCBI Taxonomy" id="670580"/>
    <lineage>
        <taxon>Eukaryota</taxon>
        <taxon>Fungi</taxon>
        <taxon>Dikarya</taxon>
        <taxon>Basidiomycota</taxon>
        <taxon>Agaricomycotina</taxon>
        <taxon>Agaricomycetes</taxon>
        <taxon>Polyporales</taxon>
        <taxon>Adustoporiaceae</taxon>
        <taxon>Rhodonia</taxon>
    </lineage>
</organism>
<dbReference type="EMBL" id="KZ110606">
    <property type="protein sequence ID" value="OSX57958.1"/>
    <property type="molecule type" value="Genomic_DNA"/>
</dbReference>
<evidence type="ECO:0000256" key="2">
    <source>
        <dbReference type="SAM" id="Phobius"/>
    </source>
</evidence>
<keyword evidence="2" id="KW-0812">Transmembrane</keyword>
<gene>
    <name evidence="4" type="ORF">POSPLADRAFT_1155180</name>
</gene>
<dbReference type="OrthoDB" id="3269725at2759"/>
<feature type="region of interest" description="Disordered" evidence="1">
    <location>
        <begin position="1"/>
        <end position="49"/>
    </location>
</feature>
<feature type="transmembrane region" description="Helical" evidence="2">
    <location>
        <begin position="381"/>
        <end position="406"/>
    </location>
</feature>
<dbReference type="GeneID" id="36331868"/>
<dbReference type="InterPro" id="IPR045338">
    <property type="entry name" value="DUF6535"/>
</dbReference>
<evidence type="ECO:0000256" key="1">
    <source>
        <dbReference type="SAM" id="MobiDB-lite"/>
    </source>
</evidence>
<keyword evidence="2" id="KW-0472">Membrane</keyword>
<feature type="transmembrane region" description="Helical" evidence="2">
    <location>
        <begin position="456"/>
        <end position="475"/>
    </location>
</feature>
<feature type="region of interest" description="Disordered" evidence="1">
    <location>
        <begin position="67"/>
        <end position="155"/>
    </location>
</feature>
<feature type="compositionally biased region" description="Basic and acidic residues" evidence="1">
    <location>
        <begin position="123"/>
        <end position="136"/>
    </location>
</feature>
<feature type="transmembrane region" description="Helical" evidence="2">
    <location>
        <begin position="297"/>
        <end position="319"/>
    </location>
</feature>